<evidence type="ECO:0000313" key="7">
    <source>
        <dbReference type="Proteomes" id="UP000292423"/>
    </source>
</evidence>
<gene>
    <name evidence="6" type="ORF">EV700_0901</name>
</gene>
<dbReference type="InterPro" id="IPR018060">
    <property type="entry name" value="HTH_AraC"/>
</dbReference>
<dbReference type="OrthoDB" id="9803764at2"/>
<evidence type="ECO:0000256" key="2">
    <source>
        <dbReference type="ARBA" id="ARBA00023125"/>
    </source>
</evidence>
<feature type="domain" description="HTH araC/xylS-type" evidence="5">
    <location>
        <begin position="224"/>
        <end position="320"/>
    </location>
</feature>
<evidence type="ECO:0000259" key="5">
    <source>
        <dbReference type="PROSITE" id="PS01124"/>
    </source>
</evidence>
<evidence type="ECO:0000256" key="4">
    <source>
        <dbReference type="SAM" id="SignalP"/>
    </source>
</evidence>
<organism evidence="6 7">
    <name type="scientific">Fluviicoccus keumensis</name>
    <dbReference type="NCBI Taxonomy" id="1435465"/>
    <lineage>
        <taxon>Bacteria</taxon>
        <taxon>Pseudomonadati</taxon>
        <taxon>Pseudomonadota</taxon>
        <taxon>Gammaproteobacteria</taxon>
        <taxon>Moraxellales</taxon>
        <taxon>Moraxellaceae</taxon>
        <taxon>Fluviicoccus</taxon>
    </lineage>
</organism>
<dbReference type="Gene3D" id="3.40.50.880">
    <property type="match status" value="1"/>
</dbReference>
<keyword evidence="3" id="KW-0804">Transcription</keyword>
<dbReference type="GO" id="GO:0003700">
    <property type="term" value="F:DNA-binding transcription factor activity"/>
    <property type="evidence" value="ECO:0007669"/>
    <property type="project" value="InterPro"/>
</dbReference>
<evidence type="ECO:0000256" key="3">
    <source>
        <dbReference type="ARBA" id="ARBA00023163"/>
    </source>
</evidence>
<dbReference type="Proteomes" id="UP000292423">
    <property type="component" value="Unassembled WGS sequence"/>
</dbReference>
<dbReference type="InterPro" id="IPR002818">
    <property type="entry name" value="DJ-1/PfpI"/>
</dbReference>
<dbReference type="Pfam" id="PF12833">
    <property type="entry name" value="HTH_18"/>
    <property type="match status" value="1"/>
</dbReference>
<comment type="caution">
    <text evidence="6">The sequence shown here is derived from an EMBL/GenBank/DDBJ whole genome shotgun (WGS) entry which is preliminary data.</text>
</comment>
<evidence type="ECO:0000313" key="6">
    <source>
        <dbReference type="EMBL" id="RZU47933.1"/>
    </source>
</evidence>
<dbReference type="InterPro" id="IPR050204">
    <property type="entry name" value="AraC_XylS_family_regulators"/>
</dbReference>
<keyword evidence="2" id="KW-0238">DNA-binding</keyword>
<dbReference type="SUPFAM" id="SSF52317">
    <property type="entry name" value="Class I glutamine amidotransferase-like"/>
    <property type="match status" value="1"/>
</dbReference>
<feature type="chain" id="PRO_5020181547" evidence="4">
    <location>
        <begin position="21"/>
        <end position="320"/>
    </location>
</feature>
<accession>A0A4Q7ZD20</accession>
<keyword evidence="4" id="KW-0732">Signal</keyword>
<dbReference type="Gene3D" id="1.10.10.60">
    <property type="entry name" value="Homeodomain-like"/>
    <property type="match status" value="1"/>
</dbReference>
<dbReference type="InterPro" id="IPR009057">
    <property type="entry name" value="Homeodomain-like_sf"/>
</dbReference>
<dbReference type="AlphaFoldDB" id="A0A4Q7ZD20"/>
<keyword evidence="1" id="KW-0805">Transcription regulation</keyword>
<feature type="signal peptide" evidence="4">
    <location>
        <begin position="1"/>
        <end position="20"/>
    </location>
</feature>
<protein>
    <submittedName>
        <fullName evidence="6">Transcriptional regulator GlxA family with amidase domain</fullName>
    </submittedName>
</protein>
<dbReference type="Pfam" id="PF01965">
    <property type="entry name" value="DJ-1_PfpI"/>
    <property type="match status" value="1"/>
</dbReference>
<dbReference type="PANTHER" id="PTHR46796">
    <property type="entry name" value="HTH-TYPE TRANSCRIPTIONAL ACTIVATOR RHAS-RELATED"/>
    <property type="match status" value="1"/>
</dbReference>
<dbReference type="EMBL" id="SHKX01000010">
    <property type="protein sequence ID" value="RZU47933.1"/>
    <property type="molecule type" value="Genomic_DNA"/>
</dbReference>
<evidence type="ECO:0000256" key="1">
    <source>
        <dbReference type="ARBA" id="ARBA00023015"/>
    </source>
</evidence>
<name>A0A4Q7ZD20_9GAMM</name>
<dbReference type="RefSeq" id="WP_130411139.1">
    <property type="nucleotide sequence ID" value="NZ_SHKX01000010.1"/>
</dbReference>
<sequence length="320" mass="33651">MTTFTILVLDGAFASGVAAAVDILTTAETIAGQLGVSVPTWRLCSVTGGAVGLQNGFRIDTGPLPEPGAVDRSLWIIPGLATDTPSRVDKRLLQPDAQAAVARITAHMAAGGEVAAVCSAVFLLAAAGVLPSRRVTTTWWLAAHLQQHAPQARIDSDRMVCADGPVTTGGAAFAQVDLMIHVLRERGGAALAERVSRVLLIDGREAQADYIIPEMLAGGDALATRLVARVESALPDCPSVAALAAEFAMSERTLGRHIHAATGRSTLALIQSVRLRRARALLESTRLNVEQVAEAVGYQDATALRRLMKKGYRESPGALR</sequence>
<proteinExistence type="predicted"/>
<dbReference type="GO" id="GO:0043565">
    <property type="term" value="F:sequence-specific DNA binding"/>
    <property type="evidence" value="ECO:0007669"/>
    <property type="project" value="InterPro"/>
</dbReference>
<keyword evidence="7" id="KW-1185">Reference proteome</keyword>
<reference evidence="6 7" key="1">
    <citation type="submission" date="2019-02" db="EMBL/GenBank/DDBJ databases">
        <title>Genomic Encyclopedia of Type Strains, Phase IV (KMG-IV): sequencing the most valuable type-strain genomes for metagenomic binning, comparative biology and taxonomic classification.</title>
        <authorList>
            <person name="Goeker M."/>
        </authorList>
    </citation>
    <scope>NUCLEOTIDE SEQUENCE [LARGE SCALE GENOMIC DNA]</scope>
    <source>
        <strain evidence="6 7">DSM 105135</strain>
    </source>
</reference>
<dbReference type="PROSITE" id="PS01124">
    <property type="entry name" value="HTH_ARAC_FAMILY_2"/>
    <property type="match status" value="1"/>
</dbReference>
<dbReference type="SMART" id="SM00342">
    <property type="entry name" value="HTH_ARAC"/>
    <property type="match status" value="1"/>
</dbReference>
<dbReference type="SUPFAM" id="SSF46689">
    <property type="entry name" value="Homeodomain-like"/>
    <property type="match status" value="1"/>
</dbReference>
<dbReference type="InterPro" id="IPR029062">
    <property type="entry name" value="Class_I_gatase-like"/>
</dbReference>